<gene>
    <name evidence="2" type="ORF">BSL78_27576</name>
</gene>
<dbReference type="Gene3D" id="1.10.510.10">
    <property type="entry name" value="Transferase(Phosphotransferase) domain 1"/>
    <property type="match status" value="1"/>
</dbReference>
<name>A0A2G8JIM7_STIJA</name>
<dbReference type="EMBL" id="MRZV01001864">
    <property type="protein sequence ID" value="PIK35596.1"/>
    <property type="molecule type" value="Genomic_DNA"/>
</dbReference>
<dbReference type="Proteomes" id="UP000230750">
    <property type="component" value="Unassembled WGS sequence"/>
</dbReference>
<dbReference type="InterPro" id="IPR000719">
    <property type="entry name" value="Prot_kinase_dom"/>
</dbReference>
<evidence type="ECO:0000259" key="1">
    <source>
        <dbReference type="PROSITE" id="PS50011"/>
    </source>
</evidence>
<sequence>FLHPGLSLRRILMTENKYCKLYDFCLKEDASRKVIAIKKMETIPELPIEAEARNEYTWASDSWSTVTCVWKMISYGSNQTLEQILGLRDQKYPFFVLECLMNCKSIEVADRPPLRDLRTTLRTWMTEQSM</sequence>
<reference evidence="2 3" key="1">
    <citation type="journal article" date="2017" name="PLoS Biol.">
        <title>The sea cucumber genome provides insights into morphological evolution and visceral regeneration.</title>
        <authorList>
            <person name="Zhang X."/>
            <person name="Sun L."/>
            <person name="Yuan J."/>
            <person name="Sun Y."/>
            <person name="Gao Y."/>
            <person name="Zhang L."/>
            <person name="Li S."/>
            <person name="Dai H."/>
            <person name="Hamel J.F."/>
            <person name="Liu C."/>
            <person name="Yu Y."/>
            <person name="Liu S."/>
            <person name="Lin W."/>
            <person name="Guo K."/>
            <person name="Jin S."/>
            <person name="Xu P."/>
            <person name="Storey K.B."/>
            <person name="Huan P."/>
            <person name="Zhang T."/>
            <person name="Zhou Y."/>
            <person name="Zhang J."/>
            <person name="Lin C."/>
            <person name="Li X."/>
            <person name="Xing L."/>
            <person name="Huo D."/>
            <person name="Sun M."/>
            <person name="Wang L."/>
            <person name="Mercier A."/>
            <person name="Li F."/>
            <person name="Yang H."/>
            <person name="Xiang J."/>
        </authorList>
    </citation>
    <scope>NUCLEOTIDE SEQUENCE [LARGE SCALE GENOMIC DNA]</scope>
    <source>
        <strain evidence="2">Shaxun</strain>
        <tissue evidence="2">Muscle</tissue>
    </source>
</reference>
<dbReference type="AlphaFoldDB" id="A0A2G8JIM7"/>
<dbReference type="GO" id="GO:0005524">
    <property type="term" value="F:ATP binding"/>
    <property type="evidence" value="ECO:0007669"/>
    <property type="project" value="InterPro"/>
</dbReference>
<evidence type="ECO:0000313" key="3">
    <source>
        <dbReference type="Proteomes" id="UP000230750"/>
    </source>
</evidence>
<proteinExistence type="predicted"/>
<protein>
    <recommendedName>
        <fullName evidence="1">Protein kinase domain-containing protein</fullName>
    </recommendedName>
</protein>
<feature type="domain" description="Protein kinase" evidence="1">
    <location>
        <begin position="1"/>
        <end position="125"/>
    </location>
</feature>
<dbReference type="InterPro" id="IPR011009">
    <property type="entry name" value="Kinase-like_dom_sf"/>
</dbReference>
<organism evidence="2 3">
    <name type="scientific">Stichopus japonicus</name>
    <name type="common">Sea cucumber</name>
    <dbReference type="NCBI Taxonomy" id="307972"/>
    <lineage>
        <taxon>Eukaryota</taxon>
        <taxon>Metazoa</taxon>
        <taxon>Echinodermata</taxon>
        <taxon>Eleutherozoa</taxon>
        <taxon>Echinozoa</taxon>
        <taxon>Holothuroidea</taxon>
        <taxon>Aspidochirotacea</taxon>
        <taxon>Aspidochirotida</taxon>
        <taxon>Stichopodidae</taxon>
        <taxon>Apostichopus</taxon>
    </lineage>
</organism>
<keyword evidence="3" id="KW-1185">Reference proteome</keyword>
<feature type="non-terminal residue" evidence="2">
    <location>
        <position position="130"/>
    </location>
</feature>
<dbReference type="GO" id="GO:0004672">
    <property type="term" value="F:protein kinase activity"/>
    <property type="evidence" value="ECO:0007669"/>
    <property type="project" value="InterPro"/>
</dbReference>
<accession>A0A2G8JIM7</accession>
<dbReference type="Pfam" id="PF07714">
    <property type="entry name" value="PK_Tyr_Ser-Thr"/>
    <property type="match status" value="1"/>
</dbReference>
<dbReference type="SUPFAM" id="SSF56112">
    <property type="entry name" value="Protein kinase-like (PK-like)"/>
    <property type="match status" value="1"/>
</dbReference>
<dbReference type="PROSITE" id="PS50011">
    <property type="entry name" value="PROTEIN_KINASE_DOM"/>
    <property type="match status" value="1"/>
</dbReference>
<comment type="caution">
    <text evidence="2">The sequence shown here is derived from an EMBL/GenBank/DDBJ whole genome shotgun (WGS) entry which is preliminary data.</text>
</comment>
<feature type="non-terminal residue" evidence="2">
    <location>
        <position position="1"/>
    </location>
</feature>
<dbReference type="InterPro" id="IPR001245">
    <property type="entry name" value="Ser-Thr/Tyr_kinase_cat_dom"/>
</dbReference>
<evidence type="ECO:0000313" key="2">
    <source>
        <dbReference type="EMBL" id="PIK35596.1"/>
    </source>
</evidence>